<protein>
    <submittedName>
        <fullName evidence="1">Uncharacterized protein</fullName>
    </submittedName>
</protein>
<evidence type="ECO:0000313" key="1">
    <source>
        <dbReference type="EMBL" id="KAH0899894.1"/>
    </source>
</evidence>
<name>A0ABQ8B538_BRANA</name>
<dbReference type="Proteomes" id="UP000824890">
    <property type="component" value="Unassembled WGS sequence"/>
</dbReference>
<evidence type="ECO:0000313" key="2">
    <source>
        <dbReference type="Proteomes" id="UP000824890"/>
    </source>
</evidence>
<dbReference type="EMBL" id="JAGKQM010000012">
    <property type="protein sequence ID" value="KAH0899894.1"/>
    <property type="molecule type" value="Genomic_DNA"/>
</dbReference>
<accession>A0ABQ8B538</accession>
<comment type="caution">
    <text evidence="1">The sequence shown here is derived from an EMBL/GenBank/DDBJ whole genome shotgun (WGS) entry which is preliminary data.</text>
</comment>
<feature type="non-terminal residue" evidence="1">
    <location>
        <position position="154"/>
    </location>
</feature>
<keyword evidence="2" id="KW-1185">Reference proteome</keyword>
<organism evidence="1 2">
    <name type="scientific">Brassica napus</name>
    <name type="common">Rape</name>
    <dbReference type="NCBI Taxonomy" id="3708"/>
    <lineage>
        <taxon>Eukaryota</taxon>
        <taxon>Viridiplantae</taxon>
        <taxon>Streptophyta</taxon>
        <taxon>Embryophyta</taxon>
        <taxon>Tracheophyta</taxon>
        <taxon>Spermatophyta</taxon>
        <taxon>Magnoliopsida</taxon>
        <taxon>eudicotyledons</taxon>
        <taxon>Gunneridae</taxon>
        <taxon>Pentapetalae</taxon>
        <taxon>rosids</taxon>
        <taxon>malvids</taxon>
        <taxon>Brassicales</taxon>
        <taxon>Brassicaceae</taxon>
        <taxon>Brassiceae</taxon>
        <taxon>Brassica</taxon>
    </lineage>
</organism>
<gene>
    <name evidence="1" type="ORF">HID58_049462</name>
</gene>
<sequence>MRLKSRPGKNHVELSFSSRLAQNLMEALYVKKQKNAGLESLTTLLSQNPHNTNNVTASLDNEYAQVFGPERPGQVRCVGRGPTPSKLVCRSTANRQDIENSEWLLRSSQRHDYIHPTNWYFNRAWATSFDVALANIPNPTFANIPDPPNPDQII</sequence>
<proteinExistence type="predicted"/>
<reference evidence="1 2" key="1">
    <citation type="submission" date="2021-05" db="EMBL/GenBank/DDBJ databases">
        <title>Genome Assembly of Synthetic Allotetraploid Brassica napus Reveals Homoeologous Exchanges between Subgenomes.</title>
        <authorList>
            <person name="Davis J.T."/>
        </authorList>
    </citation>
    <scope>NUCLEOTIDE SEQUENCE [LARGE SCALE GENOMIC DNA]</scope>
    <source>
        <strain evidence="2">cv. Da-Ae</strain>
        <tissue evidence="1">Seedling</tissue>
    </source>
</reference>